<protein>
    <submittedName>
        <fullName evidence="1">Uncharacterized protein</fullName>
    </submittedName>
</protein>
<dbReference type="InterPro" id="IPR023393">
    <property type="entry name" value="START-like_dom_sf"/>
</dbReference>
<evidence type="ECO:0000313" key="2">
    <source>
        <dbReference type="Proteomes" id="UP000716004"/>
    </source>
</evidence>
<accession>A0A8J7YV33</accession>
<dbReference type="EMBL" id="JAGVSJ010000056">
    <property type="protein sequence ID" value="MBX8632710.1"/>
    <property type="molecule type" value="Genomic_DNA"/>
</dbReference>
<evidence type="ECO:0000313" key="1">
    <source>
        <dbReference type="EMBL" id="MBX8632710.1"/>
    </source>
</evidence>
<sequence length="156" mass="18327">MQIVIRRDIEAPAESFFAWWTDYSESDSVRNRYMSVTRRMVSRSPNEAVMEDTFSWPLHMTDRVHAFIGRNSVSFTSVSRVWTVEGKYSFEASGGTCLFEGKINIRPRGIWKLVLNLPPARIWMRRGIAKDTEEHIDEFLSCWKRRQNGQGERGRY</sequence>
<comment type="caution">
    <text evidence="1">The sequence shown here is derived from an EMBL/GenBank/DDBJ whole genome shotgun (WGS) entry which is preliminary data.</text>
</comment>
<reference evidence="1" key="1">
    <citation type="submission" date="2021-04" db="EMBL/GenBank/DDBJ databases">
        <title>Genomic insights into ecological role and evolution of a novel Thermoplasmata order Candidatus Sysuiplasmatales.</title>
        <authorList>
            <person name="Yuan Y."/>
        </authorList>
    </citation>
    <scope>NUCLEOTIDE SEQUENCE</scope>
    <source>
        <strain evidence="1">YP2-bin.285</strain>
    </source>
</reference>
<dbReference type="SUPFAM" id="SSF55961">
    <property type="entry name" value="Bet v1-like"/>
    <property type="match status" value="1"/>
</dbReference>
<gene>
    <name evidence="1" type="ORF">J9259_09405</name>
</gene>
<dbReference type="Proteomes" id="UP000716004">
    <property type="component" value="Unassembled WGS sequence"/>
</dbReference>
<proteinExistence type="predicted"/>
<dbReference type="AlphaFoldDB" id="A0A8J7YV33"/>
<name>A0A8J7YV33_9ARCH</name>
<dbReference type="Gene3D" id="3.30.530.20">
    <property type="match status" value="1"/>
</dbReference>
<organism evidence="1 2">
    <name type="scientific">Candidatus Sysuiplasma superficiale</name>
    <dbReference type="NCBI Taxonomy" id="2823368"/>
    <lineage>
        <taxon>Archaea</taxon>
        <taxon>Methanobacteriati</taxon>
        <taxon>Thermoplasmatota</taxon>
        <taxon>Thermoplasmata</taxon>
        <taxon>Candidatus Sysuiplasmatales</taxon>
        <taxon>Candidatus Sysuiplasmataceae</taxon>
        <taxon>Candidatus Sysuiplasma</taxon>
    </lineage>
</organism>